<keyword evidence="10 14" id="KW-0547">Nucleotide-binding</keyword>
<dbReference type="PANTHER" id="PTHR34848:SF1">
    <property type="entry name" value="BIFUNCTIONAL ADENOSYLCOBALAMIN BIOSYNTHESIS PROTEIN COBU"/>
    <property type="match status" value="1"/>
</dbReference>
<comment type="catalytic activity">
    <reaction evidence="3">
        <text>adenosylcob(III)inamide + GTP = adenosylcob(III)inamide phosphate + GDP + H(+)</text>
        <dbReference type="Rhea" id="RHEA:15765"/>
        <dbReference type="ChEBI" id="CHEBI:2480"/>
        <dbReference type="ChEBI" id="CHEBI:15378"/>
        <dbReference type="ChEBI" id="CHEBI:37565"/>
        <dbReference type="ChEBI" id="CHEBI:58189"/>
        <dbReference type="ChEBI" id="CHEBI:58502"/>
        <dbReference type="EC" id="2.7.1.156"/>
    </reaction>
</comment>
<feature type="binding site" evidence="16">
    <location>
        <begin position="51"/>
        <end position="54"/>
    </location>
    <ligand>
        <name>GTP</name>
        <dbReference type="ChEBI" id="CHEBI:37565"/>
    </ligand>
</feature>
<evidence type="ECO:0000256" key="11">
    <source>
        <dbReference type="ARBA" id="ARBA00022777"/>
    </source>
</evidence>
<dbReference type="EC" id="2.7.1.156" evidence="14"/>
<evidence type="ECO:0000256" key="4">
    <source>
        <dbReference type="ARBA" id="ARBA00003889"/>
    </source>
</evidence>
<dbReference type="KEGG" id="sch:Sphch_3745"/>
<dbReference type="PIRSF" id="PIRSF006135">
    <property type="entry name" value="CobU"/>
    <property type="match status" value="1"/>
</dbReference>
<comment type="function">
    <text evidence="4 14">Catalyzes ATP-dependent phosphorylation of adenosylcobinamide and addition of GMP to adenosylcobinamide phosphate.</text>
</comment>
<dbReference type="Pfam" id="PF02283">
    <property type="entry name" value="CobU"/>
    <property type="match status" value="1"/>
</dbReference>
<dbReference type="PANTHER" id="PTHR34848">
    <property type="match status" value="1"/>
</dbReference>
<evidence type="ECO:0000313" key="17">
    <source>
        <dbReference type="EMBL" id="AEG51328.1"/>
    </source>
</evidence>
<feature type="binding site" evidence="16">
    <location>
        <position position="84"/>
    </location>
    <ligand>
        <name>GTP</name>
        <dbReference type="ChEBI" id="CHEBI:37565"/>
    </ligand>
</feature>
<dbReference type="Gene3D" id="3.40.50.300">
    <property type="entry name" value="P-loop containing nucleotide triphosphate hydrolases"/>
    <property type="match status" value="1"/>
</dbReference>
<accession>F6F1B2</accession>
<reference evidence="17 18" key="1">
    <citation type="submission" date="2011-05" db="EMBL/GenBank/DDBJ databases">
        <title>Complete sequence of chromosome 2 of Sphingobium chlorophenolicum L-1.</title>
        <authorList>
            <consortium name="US DOE Joint Genome Institute"/>
            <person name="Lucas S."/>
            <person name="Han J."/>
            <person name="Lapidus A."/>
            <person name="Cheng J.-F."/>
            <person name="Goodwin L."/>
            <person name="Pitluck S."/>
            <person name="Peters L."/>
            <person name="Daligault H."/>
            <person name="Han C."/>
            <person name="Tapia R."/>
            <person name="Land M."/>
            <person name="Hauser L."/>
            <person name="Kyrpides N."/>
            <person name="Ivanova N."/>
            <person name="Pagani I."/>
            <person name="Turner P."/>
            <person name="Copley S."/>
            <person name="Woyke T."/>
        </authorList>
    </citation>
    <scope>NUCLEOTIDE SEQUENCE [LARGE SCALE GENOMIC DNA]</scope>
    <source>
        <strain evidence="17 18">L-1</strain>
    </source>
</reference>
<evidence type="ECO:0000256" key="2">
    <source>
        <dbReference type="ARBA" id="ARBA00000711"/>
    </source>
</evidence>
<evidence type="ECO:0000256" key="14">
    <source>
        <dbReference type="PIRNR" id="PIRNR006135"/>
    </source>
</evidence>
<evidence type="ECO:0000256" key="10">
    <source>
        <dbReference type="ARBA" id="ARBA00022741"/>
    </source>
</evidence>
<dbReference type="GO" id="GO:0009236">
    <property type="term" value="P:cobalamin biosynthetic process"/>
    <property type="evidence" value="ECO:0007669"/>
    <property type="project" value="UniProtKB-UniRule"/>
</dbReference>
<dbReference type="SUPFAM" id="SSF52540">
    <property type="entry name" value="P-loop containing nucleoside triphosphate hydrolases"/>
    <property type="match status" value="1"/>
</dbReference>
<dbReference type="GO" id="GO:0005524">
    <property type="term" value="F:ATP binding"/>
    <property type="evidence" value="ECO:0007669"/>
    <property type="project" value="UniProtKB-UniRule"/>
</dbReference>
<evidence type="ECO:0000256" key="6">
    <source>
        <dbReference type="ARBA" id="ARBA00005159"/>
    </source>
</evidence>
<dbReference type="UniPathway" id="UPA00148">
    <property type="reaction ID" value="UER00236"/>
</dbReference>
<evidence type="ECO:0000256" key="15">
    <source>
        <dbReference type="PIRSR" id="PIRSR006135-1"/>
    </source>
</evidence>
<evidence type="ECO:0000256" key="13">
    <source>
        <dbReference type="ARBA" id="ARBA00023134"/>
    </source>
</evidence>
<comment type="similarity">
    <text evidence="7 14">Belongs to the CobU/CobP family.</text>
</comment>
<evidence type="ECO:0000256" key="9">
    <source>
        <dbReference type="ARBA" id="ARBA00022679"/>
    </source>
</evidence>
<keyword evidence="18" id="KW-1185">Reference proteome</keyword>
<feature type="binding site" evidence="16">
    <location>
        <begin position="34"/>
        <end position="36"/>
    </location>
    <ligand>
        <name>GTP</name>
        <dbReference type="ChEBI" id="CHEBI:37565"/>
    </ligand>
</feature>
<dbReference type="CDD" id="cd00544">
    <property type="entry name" value="CobU"/>
    <property type="match status" value="1"/>
</dbReference>
<dbReference type="InterPro" id="IPR027417">
    <property type="entry name" value="P-loop_NTPase"/>
</dbReference>
<dbReference type="STRING" id="690566.Sphch_3745"/>
<dbReference type="GO" id="GO:0008820">
    <property type="term" value="F:cobinamide phosphate guanylyltransferase activity"/>
    <property type="evidence" value="ECO:0007669"/>
    <property type="project" value="UniProtKB-UniRule"/>
</dbReference>
<evidence type="ECO:0000256" key="8">
    <source>
        <dbReference type="ARBA" id="ARBA00022573"/>
    </source>
</evidence>
<comment type="catalytic activity">
    <reaction evidence="1 14">
        <text>adenosylcob(III)inamide + ATP = adenosylcob(III)inamide phosphate + ADP + H(+)</text>
        <dbReference type="Rhea" id="RHEA:15769"/>
        <dbReference type="ChEBI" id="CHEBI:2480"/>
        <dbReference type="ChEBI" id="CHEBI:15378"/>
        <dbReference type="ChEBI" id="CHEBI:30616"/>
        <dbReference type="ChEBI" id="CHEBI:58502"/>
        <dbReference type="ChEBI" id="CHEBI:456216"/>
        <dbReference type="EC" id="2.7.1.156"/>
    </reaction>
</comment>
<gene>
    <name evidence="17" type="ORF">Sphch_3745</name>
</gene>
<name>F6F1B2_SPHCR</name>
<keyword evidence="12 14" id="KW-0067">ATP-binding</keyword>
<keyword evidence="13 14" id="KW-0342">GTP-binding</keyword>
<feature type="active site" description="GMP-histidine intermediate" evidence="15">
    <location>
        <position position="50"/>
    </location>
</feature>
<evidence type="ECO:0000256" key="16">
    <source>
        <dbReference type="PIRSR" id="PIRSR006135-2"/>
    </source>
</evidence>
<proteinExistence type="inferred from homology"/>
<organism evidence="17 18">
    <name type="scientific">Sphingobium chlorophenolicum L-1</name>
    <dbReference type="NCBI Taxonomy" id="690566"/>
    <lineage>
        <taxon>Bacteria</taxon>
        <taxon>Pseudomonadati</taxon>
        <taxon>Pseudomonadota</taxon>
        <taxon>Alphaproteobacteria</taxon>
        <taxon>Sphingomonadales</taxon>
        <taxon>Sphingomonadaceae</taxon>
        <taxon>Sphingobium</taxon>
    </lineage>
</organism>
<keyword evidence="11 14" id="KW-0418">Kinase</keyword>
<dbReference type="GO" id="GO:0005525">
    <property type="term" value="F:GTP binding"/>
    <property type="evidence" value="ECO:0007669"/>
    <property type="project" value="UniProtKB-UniRule"/>
</dbReference>
<dbReference type="RefSeq" id="WP_013849556.1">
    <property type="nucleotide sequence ID" value="NC_015594.1"/>
</dbReference>
<dbReference type="EC" id="2.7.7.62" evidence="14"/>
<dbReference type="AlphaFoldDB" id="F6F1B2"/>
<keyword evidence="17" id="KW-0548">Nucleotidyltransferase</keyword>
<evidence type="ECO:0000256" key="12">
    <source>
        <dbReference type="ARBA" id="ARBA00022840"/>
    </source>
</evidence>
<comment type="pathway">
    <text evidence="5 14">Cofactor biosynthesis; adenosylcobalamin biosynthesis; adenosylcobalamin from cob(II)yrinate a,c-diamide: step 6/7.</text>
</comment>
<dbReference type="HOGENOM" id="CLU_094161_0_1_5"/>
<evidence type="ECO:0000256" key="7">
    <source>
        <dbReference type="ARBA" id="ARBA00007490"/>
    </source>
</evidence>
<dbReference type="NCBIfam" id="NF004469">
    <property type="entry name" value="PRK05800.1"/>
    <property type="match status" value="1"/>
</dbReference>
<dbReference type="EMBL" id="CP002799">
    <property type="protein sequence ID" value="AEG51328.1"/>
    <property type="molecule type" value="Genomic_DNA"/>
</dbReference>
<evidence type="ECO:0000256" key="5">
    <source>
        <dbReference type="ARBA" id="ARBA00004692"/>
    </source>
</evidence>
<feature type="binding site" evidence="16">
    <location>
        <begin position="8"/>
        <end position="15"/>
    </location>
    <ligand>
        <name>GTP</name>
        <dbReference type="ChEBI" id="CHEBI:37565"/>
    </ligand>
</feature>
<sequence>MTSLLVLGGCRSGKSRYAQEWCEAVSGGRLAYIATAQAFDTEMEERIARHRGERGSRWLTIDAPMDLPTALSEAAGQADAILIDCLTLWLTNLMLAVADIAAARAALAQAVAACPVPVALVANEVGLGIVPDNALARRFRDEAGWLNQQMAAQCEQVVFLAAGLPLNLKS</sequence>
<evidence type="ECO:0000313" key="18">
    <source>
        <dbReference type="Proteomes" id="UP000007150"/>
    </source>
</evidence>
<keyword evidence="8 14" id="KW-0169">Cobalamin biosynthesis</keyword>
<comment type="catalytic activity">
    <reaction evidence="2 14">
        <text>adenosylcob(III)inamide phosphate + GTP + H(+) = adenosylcob(III)inamide-GDP + diphosphate</text>
        <dbReference type="Rhea" id="RHEA:22712"/>
        <dbReference type="ChEBI" id="CHEBI:15378"/>
        <dbReference type="ChEBI" id="CHEBI:33019"/>
        <dbReference type="ChEBI" id="CHEBI:37565"/>
        <dbReference type="ChEBI" id="CHEBI:58502"/>
        <dbReference type="ChEBI" id="CHEBI:60487"/>
        <dbReference type="EC" id="2.7.7.62"/>
    </reaction>
</comment>
<keyword evidence="9 14" id="KW-0808">Transferase</keyword>
<comment type="pathway">
    <text evidence="6 14">Cofactor biosynthesis; adenosylcobalamin biosynthesis; adenosylcobalamin from cob(II)yrinate a,c-diamide: step 5/7.</text>
</comment>
<protein>
    <recommendedName>
        <fullName evidence="14">Bifunctional adenosylcobalamin biosynthesis protein</fullName>
        <ecNumber evidence="14">2.7.1.156</ecNumber>
        <ecNumber evidence="14">2.7.7.62</ecNumber>
    </recommendedName>
</protein>
<dbReference type="Proteomes" id="UP000007150">
    <property type="component" value="Chromosome 2"/>
</dbReference>
<evidence type="ECO:0000256" key="1">
    <source>
        <dbReference type="ARBA" id="ARBA00000312"/>
    </source>
</evidence>
<dbReference type="InterPro" id="IPR003203">
    <property type="entry name" value="CobU/CobP"/>
</dbReference>
<evidence type="ECO:0000256" key="3">
    <source>
        <dbReference type="ARBA" id="ARBA00001522"/>
    </source>
</evidence>
<dbReference type="GO" id="GO:0043752">
    <property type="term" value="F:adenosylcobinamide kinase activity"/>
    <property type="evidence" value="ECO:0007669"/>
    <property type="project" value="UniProtKB-EC"/>
</dbReference>